<sequence length="70" mass="8213">MPYALISESLPELEEVRKRQEEERKAWDYMYQGRQWRCTWMRDCHCHPGLSGGCAEELLPGAELVHLHGV</sequence>
<protein>
    <submittedName>
        <fullName evidence="1">Uncharacterized protein</fullName>
    </submittedName>
</protein>
<proteinExistence type="predicted"/>
<gene>
    <name evidence="1" type="ORF">O3P69_005083</name>
</gene>
<accession>A0AAW0UBZ6</accession>
<evidence type="ECO:0000313" key="2">
    <source>
        <dbReference type="Proteomes" id="UP001487740"/>
    </source>
</evidence>
<dbReference type="Proteomes" id="UP001487740">
    <property type="component" value="Unassembled WGS sequence"/>
</dbReference>
<dbReference type="EMBL" id="JARAKH010000015">
    <property type="protein sequence ID" value="KAK8396863.1"/>
    <property type="molecule type" value="Genomic_DNA"/>
</dbReference>
<evidence type="ECO:0000313" key="1">
    <source>
        <dbReference type="EMBL" id="KAK8396863.1"/>
    </source>
</evidence>
<reference evidence="1 2" key="1">
    <citation type="submission" date="2023-03" db="EMBL/GenBank/DDBJ databases">
        <title>High-quality genome of Scylla paramamosain provides insights in environmental adaptation.</title>
        <authorList>
            <person name="Zhang L."/>
        </authorList>
    </citation>
    <scope>NUCLEOTIDE SEQUENCE [LARGE SCALE GENOMIC DNA]</scope>
    <source>
        <strain evidence="1">LZ_2023a</strain>
        <tissue evidence="1">Muscle</tissue>
    </source>
</reference>
<name>A0AAW0UBZ6_SCYPA</name>
<dbReference type="AlphaFoldDB" id="A0AAW0UBZ6"/>
<keyword evidence="2" id="KW-1185">Reference proteome</keyword>
<organism evidence="1 2">
    <name type="scientific">Scylla paramamosain</name>
    <name type="common">Mud crab</name>
    <dbReference type="NCBI Taxonomy" id="85552"/>
    <lineage>
        <taxon>Eukaryota</taxon>
        <taxon>Metazoa</taxon>
        <taxon>Ecdysozoa</taxon>
        <taxon>Arthropoda</taxon>
        <taxon>Crustacea</taxon>
        <taxon>Multicrustacea</taxon>
        <taxon>Malacostraca</taxon>
        <taxon>Eumalacostraca</taxon>
        <taxon>Eucarida</taxon>
        <taxon>Decapoda</taxon>
        <taxon>Pleocyemata</taxon>
        <taxon>Brachyura</taxon>
        <taxon>Eubrachyura</taxon>
        <taxon>Portunoidea</taxon>
        <taxon>Portunidae</taxon>
        <taxon>Portuninae</taxon>
        <taxon>Scylla</taxon>
    </lineage>
</organism>
<comment type="caution">
    <text evidence="1">The sequence shown here is derived from an EMBL/GenBank/DDBJ whole genome shotgun (WGS) entry which is preliminary data.</text>
</comment>